<dbReference type="RefSeq" id="WP_322420670.1">
    <property type="nucleotide sequence ID" value="NZ_JAXQNN010000002.1"/>
</dbReference>
<sequence length="104" mass="11164">MPYVKNYGKTEDINFLASAKFIAFTEEVSDSGVTANEHGRKVVPAGTVYPANDATAKGILFHDVDVTEGPQPGSVMVEGYVIEARLPAAPTAEAKTAMTEIKYR</sequence>
<accession>A0ABU5KK83</accession>
<name>A0ABU5KK83_9BACL</name>
<comment type="caution">
    <text evidence="1">The sequence shown here is derived from an EMBL/GenBank/DDBJ whole genome shotgun (WGS) entry which is preliminary data.</text>
</comment>
<protein>
    <recommendedName>
        <fullName evidence="3">Prophage protein</fullName>
    </recommendedName>
</protein>
<reference evidence="1 2" key="1">
    <citation type="submission" date="2023-12" db="EMBL/GenBank/DDBJ databases">
        <title>Jeotgalibacillus haloalkaliphilus sp. nov., a novel salt-tolerant bacteria, isolated from the estuary of the Fenhe River into the Yellow River.</title>
        <authorList>
            <person name="Li Y."/>
        </authorList>
    </citation>
    <scope>NUCLEOTIDE SEQUENCE [LARGE SCALE GENOMIC DNA]</scope>
    <source>
        <strain evidence="1 2">HH7-29</strain>
    </source>
</reference>
<gene>
    <name evidence="1" type="ORF">UFB30_05415</name>
</gene>
<dbReference type="EMBL" id="JAXQNN010000002">
    <property type="protein sequence ID" value="MDZ5711653.1"/>
    <property type="molecule type" value="Genomic_DNA"/>
</dbReference>
<evidence type="ECO:0000313" key="2">
    <source>
        <dbReference type="Proteomes" id="UP001292084"/>
    </source>
</evidence>
<dbReference type="Proteomes" id="UP001292084">
    <property type="component" value="Unassembled WGS sequence"/>
</dbReference>
<evidence type="ECO:0000313" key="1">
    <source>
        <dbReference type="EMBL" id="MDZ5711653.1"/>
    </source>
</evidence>
<evidence type="ECO:0008006" key="3">
    <source>
        <dbReference type="Google" id="ProtNLM"/>
    </source>
</evidence>
<proteinExistence type="predicted"/>
<keyword evidence="2" id="KW-1185">Reference proteome</keyword>
<organism evidence="1 2">
    <name type="scientific">Jeotgalibacillus haloalkalitolerans</name>
    <dbReference type="NCBI Taxonomy" id="3104292"/>
    <lineage>
        <taxon>Bacteria</taxon>
        <taxon>Bacillati</taxon>
        <taxon>Bacillota</taxon>
        <taxon>Bacilli</taxon>
        <taxon>Bacillales</taxon>
        <taxon>Caryophanaceae</taxon>
        <taxon>Jeotgalibacillus</taxon>
    </lineage>
</organism>